<protein>
    <submittedName>
        <fullName evidence="1">Uncharacterized protein</fullName>
    </submittedName>
</protein>
<organism evidence="1 2">
    <name type="scientific">Ixodes persulcatus</name>
    <name type="common">Taiga tick</name>
    <dbReference type="NCBI Taxonomy" id="34615"/>
    <lineage>
        <taxon>Eukaryota</taxon>
        <taxon>Metazoa</taxon>
        <taxon>Ecdysozoa</taxon>
        <taxon>Arthropoda</taxon>
        <taxon>Chelicerata</taxon>
        <taxon>Arachnida</taxon>
        <taxon>Acari</taxon>
        <taxon>Parasitiformes</taxon>
        <taxon>Ixodida</taxon>
        <taxon>Ixodoidea</taxon>
        <taxon>Ixodidae</taxon>
        <taxon>Ixodinae</taxon>
        <taxon>Ixodes</taxon>
    </lineage>
</organism>
<name>A0AC60P3M7_IXOPE</name>
<reference evidence="1 2" key="1">
    <citation type="journal article" date="2020" name="Cell">
        <title>Large-Scale Comparative Analyses of Tick Genomes Elucidate Their Genetic Diversity and Vector Capacities.</title>
        <authorList>
            <consortium name="Tick Genome and Microbiome Consortium (TIGMIC)"/>
            <person name="Jia N."/>
            <person name="Wang J."/>
            <person name="Shi W."/>
            <person name="Du L."/>
            <person name="Sun Y."/>
            <person name="Zhan W."/>
            <person name="Jiang J.F."/>
            <person name="Wang Q."/>
            <person name="Zhang B."/>
            <person name="Ji P."/>
            <person name="Bell-Sakyi L."/>
            <person name="Cui X.M."/>
            <person name="Yuan T.T."/>
            <person name="Jiang B.G."/>
            <person name="Yang W.F."/>
            <person name="Lam T.T."/>
            <person name="Chang Q.C."/>
            <person name="Ding S.J."/>
            <person name="Wang X.J."/>
            <person name="Zhu J.G."/>
            <person name="Ruan X.D."/>
            <person name="Zhao L."/>
            <person name="Wei J.T."/>
            <person name="Ye R.Z."/>
            <person name="Que T.C."/>
            <person name="Du C.H."/>
            <person name="Zhou Y.H."/>
            <person name="Cheng J.X."/>
            <person name="Dai P.F."/>
            <person name="Guo W.B."/>
            <person name="Han X.H."/>
            <person name="Huang E.J."/>
            <person name="Li L.F."/>
            <person name="Wei W."/>
            <person name="Gao Y.C."/>
            <person name="Liu J.Z."/>
            <person name="Shao H.Z."/>
            <person name="Wang X."/>
            <person name="Wang C.C."/>
            <person name="Yang T.C."/>
            <person name="Huo Q.B."/>
            <person name="Li W."/>
            <person name="Chen H.Y."/>
            <person name="Chen S.E."/>
            <person name="Zhou L.G."/>
            <person name="Ni X.B."/>
            <person name="Tian J.H."/>
            <person name="Sheng Y."/>
            <person name="Liu T."/>
            <person name="Pan Y.S."/>
            <person name="Xia L.Y."/>
            <person name="Li J."/>
            <person name="Zhao F."/>
            <person name="Cao W.C."/>
        </authorList>
    </citation>
    <scope>NUCLEOTIDE SEQUENCE [LARGE SCALE GENOMIC DNA]</scope>
    <source>
        <strain evidence="1">Iper-2018</strain>
    </source>
</reference>
<comment type="caution">
    <text evidence="1">The sequence shown here is derived from an EMBL/GenBank/DDBJ whole genome shotgun (WGS) entry which is preliminary data.</text>
</comment>
<evidence type="ECO:0000313" key="2">
    <source>
        <dbReference type="Proteomes" id="UP000805193"/>
    </source>
</evidence>
<keyword evidence="2" id="KW-1185">Reference proteome</keyword>
<accession>A0AC60P3M7</accession>
<evidence type="ECO:0000313" key="1">
    <source>
        <dbReference type="EMBL" id="KAG0413907.1"/>
    </source>
</evidence>
<proteinExistence type="predicted"/>
<gene>
    <name evidence="1" type="ORF">HPB47_008937</name>
</gene>
<dbReference type="Proteomes" id="UP000805193">
    <property type="component" value="Unassembled WGS sequence"/>
</dbReference>
<sequence>MTEKGSSREGAAFPTRHLASALSAGVTPAGRSANLEGHDDTRVCLPDPSNPAKPTQDVAATLVSSEDIAALNEAYGSEAEASASDASDHFLLQKVADDNLSQFWEGLLWSSSRESLPDEDTGALVLKSDLPSRVSSKDSSESVVHKDKNLLHHGKSSGGARFRLQATQRREERPKEKSGEVDRTSNEAMQREGTVSDAFHASLDKLSQIIEEMAKLARISAPSCSDREHGSQKAPGEAVNAARPQNVEDGQQMAPFDVAAMSKGRKNGRASRSGTQEDVQHFFPALVPEQPGCARERRSSAIDLPSQPEAKSQEGRVEQRHWPPTGLKEIGSSRRHSSRDHKLSAASNDGHRLSSSAKLKSSFLRLDGHKCNQHRRPADETCKAGADEAFPKKTVSARACDGESFRDKRSGIWESAPEQFVRDEEWPADLDHCFPYGGRLSEDSLPGHSSGGGLRFDREVRDAMSSQHIWHFADSDSAAPRDTSAQRRAEVFKTSIGGNPDEPFPLVRIV</sequence>
<dbReference type="EMBL" id="JABSTQ010011222">
    <property type="protein sequence ID" value="KAG0413907.1"/>
    <property type="molecule type" value="Genomic_DNA"/>
</dbReference>